<feature type="compositionally biased region" description="Basic and acidic residues" evidence="5">
    <location>
        <begin position="178"/>
        <end position="195"/>
    </location>
</feature>
<keyword evidence="1" id="KW-0853">WD repeat</keyword>
<dbReference type="AlphaFoldDB" id="A0A9P6KEG7"/>
<dbReference type="PANTHER" id="PTHR19854:SF1">
    <property type="entry name" value="GUANINE NUCLEOTIDE-BINDING PROTEIN SUBUNIT BETA-LIKE PROTEIN 1"/>
    <property type="match status" value="1"/>
</dbReference>
<proteinExistence type="inferred from homology"/>
<protein>
    <recommendedName>
        <fullName evidence="4">ASTRA-associated protein 1</fullName>
    </recommendedName>
</protein>
<feature type="non-terminal residue" evidence="6">
    <location>
        <position position="1"/>
    </location>
</feature>
<gene>
    <name evidence="6" type="primary">ASA1</name>
    <name evidence="6" type="ORF">BGW38_001144</name>
</gene>
<feature type="compositionally biased region" description="Acidic residues" evidence="5">
    <location>
        <begin position="196"/>
        <end position="218"/>
    </location>
</feature>
<organism evidence="6 7">
    <name type="scientific">Lunasporangiospora selenospora</name>
    <dbReference type="NCBI Taxonomy" id="979761"/>
    <lineage>
        <taxon>Eukaryota</taxon>
        <taxon>Fungi</taxon>
        <taxon>Fungi incertae sedis</taxon>
        <taxon>Mucoromycota</taxon>
        <taxon>Mortierellomycotina</taxon>
        <taxon>Mortierellomycetes</taxon>
        <taxon>Mortierellales</taxon>
        <taxon>Mortierellaceae</taxon>
        <taxon>Lunasporangiospora</taxon>
    </lineage>
</organism>
<evidence type="ECO:0000256" key="4">
    <source>
        <dbReference type="ARBA" id="ARBA00040563"/>
    </source>
</evidence>
<evidence type="ECO:0000256" key="2">
    <source>
        <dbReference type="ARBA" id="ARBA00022737"/>
    </source>
</evidence>
<dbReference type="OrthoDB" id="7668193at2759"/>
<name>A0A9P6KEG7_9FUNG</name>
<reference evidence="6" key="1">
    <citation type="journal article" date="2020" name="Fungal Divers.">
        <title>Resolving the Mortierellaceae phylogeny through synthesis of multi-gene phylogenetics and phylogenomics.</title>
        <authorList>
            <person name="Vandepol N."/>
            <person name="Liber J."/>
            <person name="Desiro A."/>
            <person name="Na H."/>
            <person name="Kennedy M."/>
            <person name="Barry K."/>
            <person name="Grigoriev I.V."/>
            <person name="Miller A.N."/>
            <person name="O'Donnell K."/>
            <person name="Stajich J.E."/>
            <person name="Bonito G."/>
        </authorList>
    </citation>
    <scope>NUCLEOTIDE SEQUENCE</scope>
    <source>
        <strain evidence="6">KOD1015</strain>
    </source>
</reference>
<accession>A0A9P6KEG7</accession>
<dbReference type="Proteomes" id="UP000780801">
    <property type="component" value="Unassembled WGS sequence"/>
</dbReference>
<dbReference type="InterPro" id="IPR015943">
    <property type="entry name" value="WD40/YVTN_repeat-like_dom_sf"/>
</dbReference>
<evidence type="ECO:0000313" key="7">
    <source>
        <dbReference type="Proteomes" id="UP000780801"/>
    </source>
</evidence>
<comment type="similarity">
    <text evidence="3">Belongs to the WD repeat ASA1 family.</text>
</comment>
<dbReference type="InterPro" id="IPR001680">
    <property type="entry name" value="WD40_rpt"/>
</dbReference>
<keyword evidence="7" id="KW-1185">Reference proteome</keyword>
<comment type="caution">
    <text evidence="6">The sequence shown here is derived from an EMBL/GenBank/DDBJ whole genome shotgun (WGS) entry which is preliminary data.</text>
</comment>
<evidence type="ECO:0000256" key="1">
    <source>
        <dbReference type="ARBA" id="ARBA00022574"/>
    </source>
</evidence>
<sequence>MLVAYEDGSVTLFREGSLPKMAGGGAGARLSKREMEVLWSVKRHREPVLALDISRDRRFGISCGSDNILVKYQLENRDTQGTPEIDTISLKANGIADVRIRDDSKIVALAGWDGRIRVFSSKTLKPLAVLSYHREGLYCLGFANVSTKAVSRSSDAKGSIGNALGAGSQEGMVSGEEASVKKMKNDGEKSSSSKSEDDDDDNSDDSDDSDDGEALEER</sequence>
<dbReference type="Gene3D" id="2.130.10.10">
    <property type="entry name" value="YVTN repeat-like/Quinoprotein amine dehydrogenase"/>
    <property type="match status" value="1"/>
</dbReference>
<dbReference type="InterPro" id="IPR036322">
    <property type="entry name" value="WD40_repeat_dom_sf"/>
</dbReference>
<evidence type="ECO:0000256" key="5">
    <source>
        <dbReference type="SAM" id="MobiDB-lite"/>
    </source>
</evidence>
<dbReference type="SMART" id="SM00320">
    <property type="entry name" value="WD40"/>
    <property type="match status" value="2"/>
</dbReference>
<dbReference type="SUPFAM" id="SSF50978">
    <property type="entry name" value="WD40 repeat-like"/>
    <property type="match status" value="1"/>
</dbReference>
<dbReference type="PANTHER" id="PTHR19854">
    <property type="entry name" value="TRANSDUCIN BETA-LIKE 3"/>
    <property type="match status" value="1"/>
</dbReference>
<dbReference type="EMBL" id="JAABOA010001349">
    <property type="protein sequence ID" value="KAF9581727.1"/>
    <property type="molecule type" value="Genomic_DNA"/>
</dbReference>
<keyword evidence="2" id="KW-0677">Repeat</keyword>
<feature type="region of interest" description="Disordered" evidence="5">
    <location>
        <begin position="156"/>
        <end position="218"/>
    </location>
</feature>
<evidence type="ECO:0000256" key="3">
    <source>
        <dbReference type="ARBA" id="ARBA00037931"/>
    </source>
</evidence>
<evidence type="ECO:0000313" key="6">
    <source>
        <dbReference type="EMBL" id="KAF9581727.1"/>
    </source>
</evidence>